<sequence length="647" mass="70340">MPTIRQLPPSVVNKIAAGEVIERPASVVKELVENSLDAGSRRVDVTVEQGGTELIRVVDDGCGVAPEQLELALASHATSKIIDADDLFRVATLGFRGEALASIAAVSRLTFRSRPVDAPLATELEVVGGAAEPLRPTGGPCGTTVEVRNLFFNTPVRQKFLRTTQTEMGHLTEALTRLALAHPHVHFTLNHGGRLIHDLPPGDARQRIAALLGQDLADSLISIESAEDDISLQGFVANPTHSRPNNRLQYLFLNGRFIRDRSLQHALGEAYRGLLLTGRFPVCFLHLQMPAAAVDVNVHPTKLEVRFQDGGRVYSQLLGTLRTKFLSTDLIARASSPSSGSADDDEIMAATPAASQGLWDWAKRQLGPATGDGQVPEFVPFADRDQRNALQLHRVAPMPFGGRSPAPHGSASPLAADEANRNLADNAAATDENPFRAEYARSTGERFDEPHAGVESLRAPRALQIHNRYLVTETEEGLEVIDQHALHERILYEALRERVLAGAVESQRLLVPEPVDLAASEAAAAVENREVLAKLGMEVEGFGGETVLVSSYPAMLANLAPAEVLRTLVEQILAGGKTPDSRDVLDELLHMIACKAAVKYGDRLTPQEIEALLEQRGLAQDHHHCPHGRPTALIFTREQLDRQFKRI</sequence>
<keyword evidence="3 5" id="KW-0227">DNA damage</keyword>
<dbReference type="FunFam" id="3.30.565.10:FF:000003">
    <property type="entry name" value="DNA mismatch repair endonuclease MutL"/>
    <property type="match status" value="1"/>
</dbReference>
<dbReference type="GO" id="GO:0030983">
    <property type="term" value="F:mismatched DNA binding"/>
    <property type="evidence" value="ECO:0007669"/>
    <property type="project" value="InterPro"/>
</dbReference>
<comment type="similarity">
    <text evidence="1 5">Belongs to the DNA mismatch repair MutL/HexB family.</text>
</comment>
<dbReference type="InterPro" id="IPR014790">
    <property type="entry name" value="MutL_C"/>
</dbReference>
<reference evidence="9" key="1">
    <citation type="submission" date="2019-10" db="EMBL/GenBank/DDBJ databases">
        <title>Lacipirellula parvula gen. nov., sp. nov., representing a lineage of planctomycetes widespread in freshwater anoxic habitats, and description of the family Lacipirellulaceae.</title>
        <authorList>
            <person name="Dedysh S.N."/>
            <person name="Kulichevskaya I.S."/>
            <person name="Beletsky A.V."/>
            <person name="Rakitin A.L."/>
            <person name="Mardanov A.V."/>
            <person name="Ivanova A.A."/>
            <person name="Saltykova V.X."/>
            <person name="Rijpstra W.I.C."/>
            <person name="Sinninghe Damste J.S."/>
            <person name="Ravin N.V."/>
        </authorList>
    </citation>
    <scope>NUCLEOTIDE SEQUENCE [LARGE SCALE GENOMIC DNA]</scope>
    <source>
        <strain evidence="9">PX69</strain>
    </source>
</reference>
<dbReference type="HAMAP" id="MF_00149">
    <property type="entry name" value="DNA_mis_repair"/>
    <property type="match status" value="1"/>
</dbReference>
<dbReference type="CDD" id="cd00782">
    <property type="entry name" value="MutL_Trans"/>
    <property type="match status" value="1"/>
</dbReference>
<dbReference type="AlphaFoldDB" id="A0A5K7XIE4"/>
<dbReference type="InterPro" id="IPR037198">
    <property type="entry name" value="MutL_C_sf"/>
</dbReference>
<dbReference type="Gene3D" id="3.30.1370.100">
    <property type="entry name" value="MutL, C-terminal domain, regulatory subdomain"/>
    <property type="match status" value="1"/>
</dbReference>
<organism evidence="8 9">
    <name type="scientific">Lacipirellula parvula</name>
    <dbReference type="NCBI Taxonomy" id="2650471"/>
    <lineage>
        <taxon>Bacteria</taxon>
        <taxon>Pseudomonadati</taxon>
        <taxon>Planctomycetota</taxon>
        <taxon>Planctomycetia</taxon>
        <taxon>Pirellulales</taxon>
        <taxon>Lacipirellulaceae</taxon>
        <taxon>Lacipirellula</taxon>
    </lineage>
</organism>
<dbReference type="InterPro" id="IPR036890">
    <property type="entry name" value="HATPase_C_sf"/>
</dbReference>
<dbReference type="EMBL" id="AP021861">
    <property type="protein sequence ID" value="BBO34076.1"/>
    <property type="molecule type" value="Genomic_DNA"/>
</dbReference>
<dbReference type="SUPFAM" id="SSF55874">
    <property type="entry name" value="ATPase domain of HSP90 chaperone/DNA topoisomerase II/histidine kinase"/>
    <property type="match status" value="1"/>
</dbReference>
<accession>A0A5K7XIE4</accession>
<dbReference type="Gene3D" id="3.30.1540.20">
    <property type="entry name" value="MutL, C-terminal domain, dimerisation subdomain"/>
    <property type="match status" value="1"/>
</dbReference>
<dbReference type="Pfam" id="PF01119">
    <property type="entry name" value="DNA_mis_repair"/>
    <property type="match status" value="1"/>
</dbReference>
<dbReference type="InterPro" id="IPR038973">
    <property type="entry name" value="MutL/Mlh/Pms-like"/>
</dbReference>
<dbReference type="InterPro" id="IPR020568">
    <property type="entry name" value="Ribosomal_Su5_D2-typ_SF"/>
</dbReference>
<dbReference type="RefSeq" id="WP_152099720.1">
    <property type="nucleotide sequence ID" value="NZ_AP021861.1"/>
</dbReference>
<dbReference type="InterPro" id="IPR042121">
    <property type="entry name" value="MutL_C_regsub"/>
</dbReference>
<dbReference type="GO" id="GO:0005524">
    <property type="term" value="F:ATP binding"/>
    <property type="evidence" value="ECO:0007669"/>
    <property type="project" value="InterPro"/>
</dbReference>
<keyword evidence="4 5" id="KW-0234">DNA repair</keyword>
<dbReference type="InterPro" id="IPR020667">
    <property type="entry name" value="DNA_mismatch_repair_MutL"/>
</dbReference>
<dbReference type="SUPFAM" id="SSF118116">
    <property type="entry name" value="DNA mismatch repair protein MutL"/>
    <property type="match status" value="1"/>
</dbReference>
<dbReference type="InterPro" id="IPR002099">
    <property type="entry name" value="MutL/Mlh/PMS"/>
</dbReference>
<dbReference type="Pfam" id="PF08676">
    <property type="entry name" value="MutL_C"/>
    <property type="match status" value="1"/>
</dbReference>
<dbReference type="PANTHER" id="PTHR10073:SF12">
    <property type="entry name" value="DNA MISMATCH REPAIR PROTEIN MLH1"/>
    <property type="match status" value="1"/>
</dbReference>
<evidence type="ECO:0000259" key="6">
    <source>
        <dbReference type="SMART" id="SM00853"/>
    </source>
</evidence>
<proteinExistence type="inferred from homology"/>
<dbReference type="GO" id="GO:0006298">
    <property type="term" value="P:mismatch repair"/>
    <property type="evidence" value="ECO:0007669"/>
    <property type="project" value="UniProtKB-UniRule"/>
</dbReference>
<dbReference type="PANTHER" id="PTHR10073">
    <property type="entry name" value="DNA MISMATCH REPAIR PROTEIN MLH, PMS, MUTL"/>
    <property type="match status" value="1"/>
</dbReference>
<dbReference type="GO" id="GO:0032300">
    <property type="term" value="C:mismatch repair complex"/>
    <property type="evidence" value="ECO:0007669"/>
    <property type="project" value="InterPro"/>
</dbReference>
<dbReference type="SUPFAM" id="SSF54211">
    <property type="entry name" value="Ribosomal protein S5 domain 2-like"/>
    <property type="match status" value="1"/>
</dbReference>
<dbReference type="InterPro" id="IPR014762">
    <property type="entry name" value="DNA_mismatch_repair_CS"/>
</dbReference>
<evidence type="ECO:0000313" key="9">
    <source>
        <dbReference type="Proteomes" id="UP000326837"/>
    </source>
</evidence>
<dbReference type="InterPro" id="IPR013507">
    <property type="entry name" value="DNA_mismatch_S5_2-like"/>
</dbReference>
<gene>
    <name evidence="5" type="primary">mutL</name>
    <name evidence="8" type="ORF">PLANPX_3688</name>
</gene>
<comment type="function">
    <text evidence="5">This protein is involved in the repair of mismatches in DNA. It is required for dam-dependent methyl-directed DNA mismatch repair. May act as a 'molecular matchmaker', a protein that promotes the formation of a stable complex between two or more DNA-binding proteins in an ATP-dependent manner without itself being part of a final effector complex.</text>
</comment>
<dbReference type="SMART" id="SM00853">
    <property type="entry name" value="MutL_C"/>
    <property type="match status" value="1"/>
</dbReference>
<dbReference type="NCBIfam" id="TIGR00585">
    <property type="entry name" value="mutl"/>
    <property type="match status" value="1"/>
</dbReference>
<evidence type="ECO:0000256" key="4">
    <source>
        <dbReference type="ARBA" id="ARBA00023204"/>
    </source>
</evidence>
<evidence type="ECO:0000256" key="5">
    <source>
        <dbReference type="HAMAP-Rule" id="MF_00149"/>
    </source>
</evidence>
<dbReference type="Gene3D" id="3.30.230.10">
    <property type="match status" value="1"/>
</dbReference>
<evidence type="ECO:0000256" key="2">
    <source>
        <dbReference type="ARBA" id="ARBA00021975"/>
    </source>
</evidence>
<evidence type="ECO:0000313" key="8">
    <source>
        <dbReference type="EMBL" id="BBO34076.1"/>
    </source>
</evidence>
<dbReference type="Gene3D" id="3.30.565.10">
    <property type="entry name" value="Histidine kinase-like ATPase, C-terminal domain"/>
    <property type="match status" value="1"/>
</dbReference>
<dbReference type="KEGG" id="lpav:PLANPX_3688"/>
<dbReference type="Pfam" id="PF13589">
    <property type="entry name" value="HATPase_c_3"/>
    <property type="match status" value="1"/>
</dbReference>
<dbReference type="InterPro" id="IPR042120">
    <property type="entry name" value="MutL_C_dimsub"/>
</dbReference>
<feature type="domain" description="MutL C-terminal dimerisation" evidence="6">
    <location>
        <begin position="462"/>
        <end position="604"/>
    </location>
</feature>
<feature type="domain" description="DNA mismatch repair protein S5" evidence="7">
    <location>
        <begin position="208"/>
        <end position="326"/>
    </location>
</feature>
<keyword evidence="9" id="KW-1185">Reference proteome</keyword>
<evidence type="ECO:0000259" key="7">
    <source>
        <dbReference type="SMART" id="SM01340"/>
    </source>
</evidence>
<dbReference type="GO" id="GO:0140664">
    <property type="term" value="F:ATP-dependent DNA damage sensor activity"/>
    <property type="evidence" value="ECO:0007669"/>
    <property type="project" value="InterPro"/>
</dbReference>
<protein>
    <recommendedName>
        <fullName evidence="2 5">DNA mismatch repair protein MutL</fullName>
    </recommendedName>
</protein>
<dbReference type="SMART" id="SM01340">
    <property type="entry name" value="DNA_mis_repair"/>
    <property type="match status" value="1"/>
</dbReference>
<evidence type="ECO:0000256" key="3">
    <source>
        <dbReference type="ARBA" id="ARBA00022763"/>
    </source>
</evidence>
<dbReference type="Proteomes" id="UP000326837">
    <property type="component" value="Chromosome"/>
</dbReference>
<dbReference type="InterPro" id="IPR014721">
    <property type="entry name" value="Ribsml_uS5_D2-typ_fold_subgr"/>
</dbReference>
<name>A0A5K7XIE4_9BACT</name>
<dbReference type="CDD" id="cd16926">
    <property type="entry name" value="HATPase_MutL-MLH-PMS-like"/>
    <property type="match status" value="1"/>
</dbReference>
<dbReference type="PROSITE" id="PS00058">
    <property type="entry name" value="DNA_MISMATCH_REPAIR_1"/>
    <property type="match status" value="1"/>
</dbReference>
<dbReference type="GO" id="GO:0016887">
    <property type="term" value="F:ATP hydrolysis activity"/>
    <property type="evidence" value="ECO:0007669"/>
    <property type="project" value="InterPro"/>
</dbReference>
<evidence type="ECO:0000256" key="1">
    <source>
        <dbReference type="ARBA" id="ARBA00006082"/>
    </source>
</evidence>